<dbReference type="Gene3D" id="2.40.10.10">
    <property type="entry name" value="Trypsin-like serine proteases"/>
    <property type="match status" value="2"/>
</dbReference>
<keyword evidence="4" id="KW-0732">Signal</keyword>
<dbReference type="Pfam" id="PF13414">
    <property type="entry name" value="TPR_11"/>
    <property type="match status" value="1"/>
</dbReference>
<proteinExistence type="predicted"/>
<dbReference type="PANTHER" id="PTHR44858:SF1">
    <property type="entry name" value="UDP-N-ACETYLGLUCOSAMINE--PEPTIDE N-ACETYLGLUCOSAMINYLTRANSFERASE SPINDLY-RELATED"/>
    <property type="match status" value="1"/>
</dbReference>
<protein>
    <recommendedName>
        <fullName evidence="7">Tetratricopeptide repeat protein</fullName>
    </recommendedName>
</protein>
<feature type="repeat" description="TPR" evidence="3">
    <location>
        <begin position="595"/>
        <end position="628"/>
    </location>
</feature>
<gene>
    <name evidence="5" type="ORF">DP116_16655</name>
</gene>
<evidence type="ECO:0000256" key="1">
    <source>
        <dbReference type="ARBA" id="ARBA00022737"/>
    </source>
</evidence>
<dbReference type="SUPFAM" id="SSF50494">
    <property type="entry name" value="Trypsin-like serine proteases"/>
    <property type="match status" value="1"/>
</dbReference>
<feature type="repeat" description="TPR" evidence="3">
    <location>
        <begin position="483"/>
        <end position="516"/>
    </location>
</feature>
<evidence type="ECO:0000256" key="3">
    <source>
        <dbReference type="PROSITE-ProRule" id="PRU00339"/>
    </source>
</evidence>
<feature type="repeat" description="TPR" evidence="3">
    <location>
        <begin position="374"/>
        <end position="407"/>
    </location>
</feature>
<feature type="repeat" description="TPR" evidence="3">
    <location>
        <begin position="272"/>
        <end position="305"/>
    </location>
</feature>
<feature type="repeat" description="TPR" evidence="3">
    <location>
        <begin position="556"/>
        <end position="589"/>
    </location>
</feature>
<organism evidence="5 6">
    <name type="scientific">Brasilonema bromeliae SPC951</name>
    <dbReference type="NCBI Taxonomy" id="385972"/>
    <lineage>
        <taxon>Bacteria</taxon>
        <taxon>Bacillati</taxon>
        <taxon>Cyanobacteriota</taxon>
        <taxon>Cyanophyceae</taxon>
        <taxon>Nostocales</taxon>
        <taxon>Scytonemataceae</taxon>
        <taxon>Brasilonema</taxon>
        <taxon>Bromeliae group (in: Brasilonema)</taxon>
    </lineage>
</organism>
<dbReference type="InterPro" id="IPR009003">
    <property type="entry name" value="Peptidase_S1_PA"/>
</dbReference>
<evidence type="ECO:0008006" key="7">
    <source>
        <dbReference type="Google" id="ProtNLM"/>
    </source>
</evidence>
<evidence type="ECO:0000313" key="5">
    <source>
        <dbReference type="EMBL" id="NMG20994.1"/>
    </source>
</evidence>
<keyword evidence="1" id="KW-0677">Repeat</keyword>
<evidence type="ECO:0000313" key="6">
    <source>
        <dbReference type="Proteomes" id="UP000718564"/>
    </source>
</evidence>
<feature type="repeat" description="TPR" evidence="3">
    <location>
        <begin position="517"/>
        <end position="550"/>
    </location>
</feature>
<dbReference type="InterPro" id="IPR011990">
    <property type="entry name" value="TPR-like_helical_dom_sf"/>
</dbReference>
<dbReference type="InterPro" id="IPR043504">
    <property type="entry name" value="Peptidase_S1_PA_chymotrypsin"/>
</dbReference>
<dbReference type="Pfam" id="PF13365">
    <property type="entry name" value="Trypsin_2"/>
    <property type="match status" value="1"/>
</dbReference>
<dbReference type="Proteomes" id="UP000718564">
    <property type="component" value="Unassembled WGS sequence"/>
</dbReference>
<feature type="chain" id="PRO_5046050255" description="Tetratricopeptide repeat protein" evidence="4">
    <location>
        <begin position="28"/>
        <end position="701"/>
    </location>
</feature>
<dbReference type="PANTHER" id="PTHR44858">
    <property type="entry name" value="TETRATRICOPEPTIDE REPEAT PROTEIN 6"/>
    <property type="match status" value="1"/>
</dbReference>
<comment type="caution">
    <text evidence="5">The sequence shown here is derived from an EMBL/GenBank/DDBJ whole genome shotgun (WGS) entry which is preliminary data.</text>
</comment>
<dbReference type="SUPFAM" id="SSF48452">
    <property type="entry name" value="TPR-like"/>
    <property type="match status" value="2"/>
</dbReference>
<feature type="signal peptide" evidence="4">
    <location>
        <begin position="1"/>
        <end position="27"/>
    </location>
</feature>
<accession>A0ABX1P9A6</accession>
<feature type="repeat" description="TPR" evidence="3">
    <location>
        <begin position="238"/>
        <end position="271"/>
    </location>
</feature>
<dbReference type="RefSeq" id="WP_169156248.1">
    <property type="nucleotide sequence ID" value="NZ_CAWPJE010000121.1"/>
</dbReference>
<dbReference type="EMBL" id="QMEB01000129">
    <property type="protein sequence ID" value="NMG20994.1"/>
    <property type="molecule type" value="Genomic_DNA"/>
</dbReference>
<dbReference type="InterPro" id="IPR050498">
    <property type="entry name" value="Ycf3"/>
</dbReference>
<keyword evidence="6" id="KW-1185">Reference proteome</keyword>
<name>A0ABX1P9A6_9CYAN</name>
<dbReference type="SMART" id="SM00028">
    <property type="entry name" value="TPR"/>
    <property type="match status" value="10"/>
</dbReference>
<dbReference type="Gene3D" id="1.25.40.10">
    <property type="entry name" value="Tetratricopeptide repeat domain"/>
    <property type="match status" value="4"/>
</dbReference>
<sequence length="701" mass="77668">MNFFSRRLPAVLMGAAVVMVQPQLAVALSPIQVSDIAKEFTVLIDGDGIGSGIIFERKGDTYLVITNQHVVPKNDGKYEIQTPDGSRYPVSRSQVLPGLDIAILQFTSNKNYRLAELGNSDQIREGSTIYAAGWADSLPGITNERTYQFTNGFIRSRVKQADRGYALVYNNEVIPGMSGGPMLDENGRVVGVNGRAYNTETILAVLRIGIPVNTVLTARSRPTTASSTVAAAPQERTAEALINLGGVRANRKDYRGAIGDYNQALRINPNNPDAYFRRSFAYFYLGDFPAATVDLNKVLELNPKNAVAYAQRSVLRIQQKDLQGALADGEQAVRLAPNLSLSYLSRGSVRLLSQDYKGAIADIDRFIQQDRKFAHAYAVRGFARAMSKDKQGANADFDKAIQLDPNFFTTYQFRGVSRQLIWGDKEGASADFQKVAVLCQQELSTPLCQQVQQEIKQAQDPTLLYKQAIADANLAIQRNPQDANAYLRRAAGYYLQGDNNKALEDLNQATRINSKYSQAWVLRGDALFKLGQKEEAISSYERAIQVNSEWGGASPAETWFKRGTILQKLGRKQEAISSYERAIQANSESDNVYPASAYNNIGLVKYEQGDVEGAIRQFQSAINNDSKKVEPQLALAVALYTKGEREKGLTMAESALRSENRYADVEFLKKNLWGEKLIADTQKLLQTPKIREITSRPSRSQ</sequence>
<dbReference type="PROSITE" id="PS50293">
    <property type="entry name" value="TPR_REGION"/>
    <property type="match status" value="3"/>
</dbReference>
<dbReference type="InterPro" id="IPR019734">
    <property type="entry name" value="TPR_rpt"/>
</dbReference>
<dbReference type="Pfam" id="PF12895">
    <property type="entry name" value="ANAPC3"/>
    <property type="match status" value="1"/>
</dbReference>
<evidence type="ECO:0000256" key="2">
    <source>
        <dbReference type="ARBA" id="ARBA00022803"/>
    </source>
</evidence>
<reference evidence="5 6" key="1">
    <citation type="submission" date="2018-06" db="EMBL/GenBank/DDBJ databases">
        <title>Comparative genomics of Brasilonema spp. strains.</title>
        <authorList>
            <person name="Alvarenga D.O."/>
            <person name="Fiore M.F."/>
            <person name="Varani A.M."/>
        </authorList>
    </citation>
    <scope>NUCLEOTIDE SEQUENCE [LARGE SCALE GENOMIC DNA]</scope>
    <source>
        <strain evidence="5 6">SPC951</strain>
    </source>
</reference>
<keyword evidence="2 3" id="KW-0802">TPR repeat</keyword>
<dbReference type="PROSITE" id="PS50005">
    <property type="entry name" value="TPR"/>
    <property type="match status" value="7"/>
</dbReference>
<evidence type="ECO:0000256" key="4">
    <source>
        <dbReference type="SAM" id="SignalP"/>
    </source>
</evidence>
<dbReference type="Pfam" id="PF13424">
    <property type="entry name" value="TPR_12"/>
    <property type="match status" value="1"/>
</dbReference>